<reference evidence="5 6" key="1">
    <citation type="submission" date="2019-03" db="EMBL/GenBank/DDBJ databases">
        <title>Genomic Encyclopedia of Type Strains, Phase IV (KMG-IV): sequencing the most valuable type-strain genomes for metagenomic binning, comparative biology and taxonomic classification.</title>
        <authorList>
            <person name="Goeker M."/>
        </authorList>
    </citation>
    <scope>NUCLEOTIDE SEQUENCE [LARGE SCALE GENOMIC DNA]</scope>
    <source>
        <strain evidence="5 6">DSM 18792</strain>
    </source>
</reference>
<dbReference type="GO" id="GO:0005524">
    <property type="term" value="F:ATP binding"/>
    <property type="evidence" value="ECO:0007669"/>
    <property type="project" value="UniProtKB-KW"/>
</dbReference>
<dbReference type="InterPro" id="IPR052708">
    <property type="entry name" value="PxpC"/>
</dbReference>
<dbReference type="EMBL" id="SLUP01000002">
    <property type="protein sequence ID" value="TCL67678.1"/>
    <property type="molecule type" value="Genomic_DNA"/>
</dbReference>
<comment type="caution">
    <text evidence="5">The sequence shown here is derived from an EMBL/GenBank/DDBJ whole genome shotgun (WGS) entry which is preliminary data.</text>
</comment>
<protein>
    <submittedName>
        <fullName evidence="5">Biotin-dependent carboxylase-like uncharacterized protein</fullName>
    </submittedName>
</protein>
<dbReference type="SMART" id="SM00797">
    <property type="entry name" value="AHS2"/>
    <property type="match status" value="1"/>
</dbReference>
<dbReference type="RefSeq" id="WP_132215455.1">
    <property type="nucleotide sequence ID" value="NZ_SLUP01000002.1"/>
</dbReference>
<evidence type="ECO:0000259" key="4">
    <source>
        <dbReference type="SMART" id="SM00797"/>
    </source>
</evidence>
<evidence type="ECO:0000256" key="1">
    <source>
        <dbReference type="ARBA" id="ARBA00022741"/>
    </source>
</evidence>
<keyword evidence="1" id="KW-0547">Nucleotide-binding</keyword>
<keyword evidence="2" id="KW-0378">Hydrolase</keyword>
<dbReference type="PANTHER" id="PTHR43309:SF5">
    <property type="entry name" value="5-OXOPROLINASE SUBUNIT C"/>
    <property type="match status" value="1"/>
</dbReference>
<dbReference type="InterPro" id="IPR003778">
    <property type="entry name" value="CT_A_B"/>
</dbReference>
<proteinExistence type="predicted"/>
<evidence type="ECO:0000313" key="6">
    <source>
        <dbReference type="Proteomes" id="UP000295455"/>
    </source>
</evidence>
<feature type="domain" description="Carboxyltransferase" evidence="4">
    <location>
        <begin position="23"/>
        <end position="284"/>
    </location>
</feature>
<keyword evidence="6" id="KW-1185">Reference proteome</keyword>
<evidence type="ECO:0000256" key="2">
    <source>
        <dbReference type="ARBA" id="ARBA00022801"/>
    </source>
</evidence>
<accession>A0A4R1RN07</accession>
<name>A0A4R1RN07_9FLAO</name>
<dbReference type="GO" id="GO:0016787">
    <property type="term" value="F:hydrolase activity"/>
    <property type="evidence" value="ECO:0007669"/>
    <property type="project" value="UniProtKB-KW"/>
</dbReference>
<dbReference type="Gene3D" id="2.40.100.10">
    <property type="entry name" value="Cyclophilin-like"/>
    <property type="match status" value="1"/>
</dbReference>
<dbReference type="Pfam" id="PF02626">
    <property type="entry name" value="CT_A_B"/>
    <property type="match status" value="1"/>
</dbReference>
<dbReference type="InterPro" id="IPR029000">
    <property type="entry name" value="Cyclophilin-like_dom_sf"/>
</dbReference>
<sequence>MVKVLSPGFYSTIQDLGRTGFQEFGVPYSGVMDVYSATLANLILGNHANDAVIEMTMTGAKLQFSCSTYICVSGADMSPQLNGVPIHLNKSMKVSAEDVLSFGKLNKGFRCYLAVSGGFKTEEVMRSRSMYKDVTDLNKLSKNNELKTNINDLYLNDNNSLVKVKNKHFSTKDIEVFKGPEFHLLSTKQQKLLLQNEFTISKENNRMGYQLSELLENNLEPIITSPVLPGTVQLTPSGKLIILMRDCQTTGGYPRVFQLKESSINVLAQKFTGKTIHFKLNSQY</sequence>
<organism evidence="5 6">
    <name type="scientific">Mariniflexile fucanivorans</name>
    <dbReference type="NCBI Taxonomy" id="264023"/>
    <lineage>
        <taxon>Bacteria</taxon>
        <taxon>Pseudomonadati</taxon>
        <taxon>Bacteroidota</taxon>
        <taxon>Flavobacteriia</taxon>
        <taxon>Flavobacteriales</taxon>
        <taxon>Flavobacteriaceae</taxon>
        <taxon>Mariniflexile</taxon>
    </lineage>
</organism>
<dbReference type="OrthoDB" id="9782422at2"/>
<evidence type="ECO:0000256" key="3">
    <source>
        <dbReference type="ARBA" id="ARBA00022840"/>
    </source>
</evidence>
<evidence type="ECO:0000313" key="5">
    <source>
        <dbReference type="EMBL" id="TCL67678.1"/>
    </source>
</evidence>
<dbReference type="PANTHER" id="PTHR43309">
    <property type="entry name" value="5-OXOPROLINASE SUBUNIT C"/>
    <property type="match status" value="1"/>
</dbReference>
<dbReference type="Proteomes" id="UP000295455">
    <property type="component" value="Unassembled WGS sequence"/>
</dbReference>
<dbReference type="AlphaFoldDB" id="A0A4R1RN07"/>
<keyword evidence="3" id="KW-0067">ATP-binding</keyword>
<gene>
    <name evidence="5" type="ORF">EV196_102238</name>
</gene>